<keyword evidence="3" id="KW-1185">Reference proteome</keyword>
<evidence type="ECO:0000256" key="1">
    <source>
        <dbReference type="SAM" id="Phobius"/>
    </source>
</evidence>
<keyword evidence="1" id="KW-0812">Transmembrane</keyword>
<accession>A0A8R1IT88</accession>
<evidence type="ECO:0000313" key="3">
    <source>
        <dbReference type="Proteomes" id="UP000005237"/>
    </source>
</evidence>
<dbReference type="Proteomes" id="UP000005237">
    <property type="component" value="Unassembled WGS sequence"/>
</dbReference>
<proteinExistence type="predicted"/>
<evidence type="ECO:0000313" key="2">
    <source>
        <dbReference type="EnsemblMetazoa" id="CJA39316.1"/>
    </source>
</evidence>
<organism evidence="2 3">
    <name type="scientific">Caenorhabditis japonica</name>
    <dbReference type="NCBI Taxonomy" id="281687"/>
    <lineage>
        <taxon>Eukaryota</taxon>
        <taxon>Metazoa</taxon>
        <taxon>Ecdysozoa</taxon>
        <taxon>Nematoda</taxon>
        <taxon>Chromadorea</taxon>
        <taxon>Rhabditida</taxon>
        <taxon>Rhabditina</taxon>
        <taxon>Rhabditomorpha</taxon>
        <taxon>Rhabditoidea</taxon>
        <taxon>Rhabditidae</taxon>
        <taxon>Peloderinae</taxon>
        <taxon>Caenorhabditis</taxon>
    </lineage>
</organism>
<dbReference type="EnsemblMetazoa" id="CJA39316.1">
    <property type="protein sequence ID" value="CJA39316.1"/>
    <property type="gene ID" value="WBGene00215163"/>
</dbReference>
<dbReference type="Gene3D" id="3.40.1690.20">
    <property type="match status" value="1"/>
</dbReference>
<reference evidence="3" key="1">
    <citation type="submission" date="2010-08" db="EMBL/GenBank/DDBJ databases">
        <authorList>
            <consortium name="Caenorhabditis japonica Sequencing Consortium"/>
            <person name="Wilson R.K."/>
        </authorList>
    </citation>
    <scope>NUCLEOTIDE SEQUENCE [LARGE SCALE GENOMIC DNA]</scope>
    <source>
        <strain evidence="3">DF5081</strain>
    </source>
</reference>
<feature type="transmembrane region" description="Helical" evidence="1">
    <location>
        <begin position="183"/>
        <end position="204"/>
    </location>
</feature>
<keyword evidence="1" id="KW-0472">Membrane</keyword>
<feature type="transmembrane region" description="Helical" evidence="1">
    <location>
        <begin position="48"/>
        <end position="68"/>
    </location>
</feature>
<name>A0A8R1IT88_CAEJA</name>
<sequence>MFSRLFFRAAPKFVKWTPVRFNANTNSVDAAKMKAFQERVDKAKVRRAYALGGCLMFIWISTHGILLYKRRSEHRNLNEKLPPISWQEFEEKYLATGEVKTIIFQPHFEVANVYLSSAREQQMKESLATLVHTTPDKFSRPPDVRFYLEASAEDVKHLVDTAAKKYKHDVDFEIDQFPSYRELSFIVGSSLFVLAAIAMAKIVFTFRIFKNRHIIS</sequence>
<protein>
    <submittedName>
        <fullName evidence="2">Uncharacterized protein</fullName>
    </submittedName>
</protein>
<reference evidence="2" key="2">
    <citation type="submission" date="2022-06" db="UniProtKB">
        <authorList>
            <consortium name="EnsemblMetazoa"/>
        </authorList>
    </citation>
    <scope>IDENTIFICATION</scope>
    <source>
        <strain evidence="2">DF5081</strain>
    </source>
</reference>
<keyword evidence="1" id="KW-1133">Transmembrane helix</keyword>
<dbReference type="AlphaFoldDB" id="A0A8R1IT88"/>